<dbReference type="InterPro" id="IPR029060">
    <property type="entry name" value="PIN-like_dom_sf"/>
</dbReference>
<gene>
    <name evidence="2" type="ORF">GWK48_10755</name>
</gene>
<dbReference type="KEGG" id="mten:GWK48_10755"/>
<dbReference type="EMBL" id="CP049074">
    <property type="protein sequence ID" value="QKR00799.1"/>
    <property type="molecule type" value="Genomic_DNA"/>
</dbReference>
<dbReference type="InterPro" id="IPR002716">
    <property type="entry name" value="PIN_dom"/>
</dbReference>
<name>A0A6N0NZ32_9CREN</name>
<organism evidence="2 3">
    <name type="scientific">Metallosphaera tengchongensis</name>
    <dbReference type="NCBI Taxonomy" id="1532350"/>
    <lineage>
        <taxon>Archaea</taxon>
        <taxon>Thermoproteota</taxon>
        <taxon>Thermoprotei</taxon>
        <taxon>Sulfolobales</taxon>
        <taxon>Sulfolobaceae</taxon>
        <taxon>Metallosphaera</taxon>
    </lineage>
</organism>
<dbReference type="AlphaFoldDB" id="A0A6N0NZ32"/>
<keyword evidence="3" id="KW-1185">Reference proteome</keyword>
<proteinExistence type="predicted"/>
<dbReference type="SUPFAM" id="SSF88723">
    <property type="entry name" value="PIN domain-like"/>
    <property type="match status" value="1"/>
</dbReference>
<evidence type="ECO:0000313" key="3">
    <source>
        <dbReference type="Proteomes" id="UP000509301"/>
    </source>
</evidence>
<feature type="domain" description="PIN" evidence="1">
    <location>
        <begin position="5"/>
        <end position="123"/>
    </location>
</feature>
<dbReference type="Pfam" id="PF01850">
    <property type="entry name" value="PIN"/>
    <property type="match status" value="1"/>
</dbReference>
<accession>A0A6N0NZ32</accession>
<dbReference type="Gene3D" id="3.40.50.1010">
    <property type="entry name" value="5'-nuclease"/>
    <property type="match status" value="1"/>
</dbReference>
<protein>
    <submittedName>
        <fullName evidence="2">Type II toxin-antitoxin system VapC family toxin</fullName>
    </submittedName>
</protein>
<reference evidence="2 3" key="1">
    <citation type="submission" date="2020-02" db="EMBL/GenBank/DDBJ databases">
        <title>Comparative genome analysis reveals the metabolism and evolution of the thermophilic archaeal genus Metallosphaera.</title>
        <authorList>
            <person name="Jiang C."/>
        </authorList>
    </citation>
    <scope>NUCLEOTIDE SEQUENCE [LARGE SCALE GENOMIC DNA]</scope>
    <source>
        <strain evidence="2 3">Ric-A</strain>
    </source>
</reference>
<dbReference type="Proteomes" id="UP000509301">
    <property type="component" value="Chromosome"/>
</dbReference>
<dbReference type="OrthoDB" id="21373at2157"/>
<evidence type="ECO:0000259" key="1">
    <source>
        <dbReference type="Pfam" id="PF01850"/>
    </source>
</evidence>
<dbReference type="GeneID" id="55642428"/>
<dbReference type="RefSeq" id="WP_174632163.1">
    <property type="nucleotide sequence ID" value="NZ_CP049074.1"/>
</dbReference>
<evidence type="ECO:0000313" key="2">
    <source>
        <dbReference type="EMBL" id="QKR00799.1"/>
    </source>
</evidence>
<sequence>MTSRYFDVNVFVYYLTGDKTNGPKARHWFHVTEEKYTSSITPLLVTVVLSKVLGRPVRDHALAKDVVDAFSSVGVRYLDLPPWDEITETMGKYRLDLEDSIHVATAIKNKLDLVSNDEELKRKVNAVF</sequence>